<dbReference type="Pfam" id="PF00732">
    <property type="entry name" value="GMC_oxred_N"/>
    <property type="match status" value="1"/>
</dbReference>
<dbReference type="Gene3D" id="3.50.50.60">
    <property type="entry name" value="FAD/NAD(P)-binding domain"/>
    <property type="match status" value="1"/>
</dbReference>
<dbReference type="InterPro" id="IPR036188">
    <property type="entry name" value="FAD/NAD-bd_sf"/>
</dbReference>
<comment type="similarity">
    <text evidence="2">Belongs to the GMC oxidoreductase family.</text>
</comment>
<name>A0A381X2X4_9ZZZZ</name>
<dbReference type="PANTHER" id="PTHR42784:SF1">
    <property type="entry name" value="PYRANOSE 2-OXIDASE"/>
    <property type="match status" value="1"/>
</dbReference>
<accession>A0A381X2X4</accession>
<dbReference type="GO" id="GO:0050660">
    <property type="term" value="F:flavin adenine dinucleotide binding"/>
    <property type="evidence" value="ECO:0007669"/>
    <property type="project" value="InterPro"/>
</dbReference>
<keyword evidence="3" id="KW-0285">Flavoprotein</keyword>
<dbReference type="SUPFAM" id="SSF51905">
    <property type="entry name" value="FAD/NAD(P)-binding domain"/>
    <property type="match status" value="1"/>
</dbReference>
<feature type="domain" description="Glucose-methanol-choline oxidoreductase N-terminal" evidence="6">
    <location>
        <begin position="22"/>
        <end position="342"/>
    </location>
</feature>
<evidence type="ECO:0000256" key="1">
    <source>
        <dbReference type="ARBA" id="ARBA00001974"/>
    </source>
</evidence>
<dbReference type="InterPro" id="IPR000172">
    <property type="entry name" value="GMC_OxRdtase_N"/>
</dbReference>
<evidence type="ECO:0000256" key="3">
    <source>
        <dbReference type="ARBA" id="ARBA00022630"/>
    </source>
</evidence>
<proteinExistence type="inferred from homology"/>
<dbReference type="GO" id="GO:0016614">
    <property type="term" value="F:oxidoreductase activity, acting on CH-OH group of donors"/>
    <property type="evidence" value="ECO:0007669"/>
    <property type="project" value="InterPro"/>
</dbReference>
<reference evidence="7" key="1">
    <citation type="submission" date="2018-05" db="EMBL/GenBank/DDBJ databases">
        <authorList>
            <person name="Lanie J.A."/>
            <person name="Ng W.-L."/>
            <person name="Kazmierczak K.M."/>
            <person name="Andrzejewski T.M."/>
            <person name="Davidsen T.M."/>
            <person name="Wayne K.J."/>
            <person name="Tettelin H."/>
            <person name="Glass J.I."/>
            <person name="Rusch D."/>
            <person name="Podicherti R."/>
            <person name="Tsui H.-C.T."/>
            <person name="Winkler M.E."/>
        </authorList>
    </citation>
    <scope>NUCLEOTIDE SEQUENCE</scope>
</reference>
<keyword evidence="5" id="KW-0560">Oxidoreductase</keyword>
<dbReference type="AlphaFoldDB" id="A0A381X2X4"/>
<feature type="non-terminal residue" evidence="7">
    <location>
        <position position="489"/>
    </location>
</feature>
<protein>
    <recommendedName>
        <fullName evidence="6">Glucose-methanol-choline oxidoreductase N-terminal domain-containing protein</fullName>
    </recommendedName>
</protein>
<evidence type="ECO:0000256" key="2">
    <source>
        <dbReference type="ARBA" id="ARBA00010790"/>
    </source>
</evidence>
<keyword evidence="4" id="KW-0274">FAD</keyword>
<evidence type="ECO:0000256" key="5">
    <source>
        <dbReference type="ARBA" id="ARBA00023002"/>
    </source>
</evidence>
<dbReference type="PANTHER" id="PTHR42784">
    <property type="entry name" value="PYRANOSE 2-OXIDASE"/>
    <property type="match status" value="1"/>
</dbReference>
<dbReference type="InterPro" id="IPR051473">
    <property type="entry name" value="P2Ox-like"/>
</dbReference>
<comment type="cofactor">
    <cofactor evidence="1">
        <name>FAD</name>
        <dbReference type="ChEBI" id="CHEBI:57692"/>
    </cofactor>
</comment>
<dbReference type="EMBL" id="UINC01013681">
    <property type="protein sequence ID" value="SVA58942.1"/>
    <property type="molecule type" value="Genomic_DNA"/>
</dbReference>
<organism evidence="7">
    <name type="scientific">marine metagenome</name>
    <dbReference type="NCBI Taxonomy" id="408172"/>
    <lineage>
        <taxon>unclassified sequences</taxon>
        <taxon>metagenomes</taxon>
        <taxon>ecological metagenomes</taxon>
    </lineage>
</organism>
<evidence type="ECO:0000259" key="6">
    <source>
        <dbReference type="Pfam" id="PF00732"/>
    </source>
</evidence>
<sequence>MSSNTSPEFDAIVVGSGISGGWAAKELTERGLKVLLVERGPHITHREDYSGEDKAPWEMPFAGRIPEEEANRDYFVQKDCYALEGATKKFFVNDRIHQYIHPKEKPFTWIRGYQLGGRSQLWARQTYRWSDIDFRANKTDGHGIDWPIRYKDIAPWYDHVEKFAGISGSLEGLDQLPDGKFLPPMKMNCVETEAKQKIEKAFPTRKMIIGRCANLTEPTKEHLELGRGRCQYRNECEKGCSFGASFSSLSATLPAARRTNNLTTVTDAIVHSVTYDNVSKRATGVKIIDANTKDYRQYSGRIIFLCASTLGSTQIMLNSISESFPNGVANSSDTLGHYLMDHIFMSGASGEHPGFQENYYSGRRPNGIYIPRYRNVTEQDDRFLRGYGFQGGASRPNWRRGLNMQGIGLELKEKLREPGSWQFHLGGFGEMLPDKRNRVLLDKNKQDQWGIPLLTIECELHDNELKMLDAMADDAEAMLSAAGIINIQK</sequence>
<gene>
    <name evidence="7" type="ORF">METZ01_LOCUS111796</name>
</gene>
<evidence type="ECO:0000256" key="4">
    <source>
        <dbReference type="ARBA" id="ARBA00022827"/>
    </source>
</evidence>
<evidence type="ECO:0000313" key="7">
    <source>
        <dbReference type="EMBL" id="SVA58942.1"/>
    </source>
</evidence>
<dbReference type="SUPFAM" id="SSF54373">
    <property type="entry name" value="FAD-linked reductases, C-terminal domain"/>
    <property type="match status" value="1"/>
</dbReference>